<evidence type="ECO:0000313" key="2">
    <source>
        <dbReference type="EMBL" id="MFC4712463.1"/>
    </source>
</evidence>
<keyword evidence="1" id="KW-0472">Membrane</keyword>
<dbReference type="EMBL" id="JBHSGL010000005">
    <property type="protein sequence ID" value="MFC4712463.1"/>
    <property type="molecule type" value="Genomic_DNA"/>
</dbReference>
<comment type="caution">
    <text evidence="2">The sequence shown here is derived from an EMBL/GenBank/DDBJ whole genome shotgun (WGS) entry which is preliminary data.</text>
</comment>
<organism evidence="2 3">
    <name type="scientific">Planococcus dechangensis</name>
    <dbReference type="NCBI Taxonomy" id="1176255"/>
    <lineage>
        <taxon>Bacteria</taxon>
        <taxon>Bacillati</taxon>
        <taxon>Bacillota</taxon>
        <taxon>Bacilli</taxon>
        <taxon>Bacillales</taxon>
        <taxon>Caryophanaceae</taxon>
        <taxon>Planococcus</taxon>
    </lineage>
</organism>
<sequence>MEVEWMIGIAATAIAAVSGFAIAKKRTKKMTDITQEQKIRDEFVAPLLPELMSFYQLGILGVDPFETIDSEKLLKKFYDYSLGLDNPPYDRHDALGHLRELTEQMKGGKKELLEAFFWYLDFSNGILKDTVKAPHPILREARQLQKQYAVWFICYEELEEDAPDSIPELIRYSDYFSVVLKDIELSVFRNMMDDEEMRQQRRGNFVRIIFQSLEKEAQGEEELAAIRQFHDHYDKRYTHRHKGEIRF</sequence>
<keyword evidence="3" id="KW-1185">Reference proteome</keyword>
<gene>
    <name evidence="2" type="ORF">ACFO5U_06330</name>
</gene>
<evidence type="ECO:0008006" key="4">
    <source>
        <dbReference type="Google" id="ProtNLM"/>
    </source>
</evidence>
<keyword evidence="1" id="KW-1133">Transmembrane helix</keyword>
<dbReference type="Proteomes" id="UP001595932">
    <property type="component" value="Unassembled WGS sequence"/>
</dbReference>
<keyword evidence="1" id="KW-0812">Transmembrane</keyword>
<accession>A0ABV9MBC5</accession>
<evidence type="ECO:0000313" key="3">
    <source>
        <dbReference type="Proteomes" id="UP001595932"/>
    </source>
</evidence>
<feature type="transmembrane region" description="Helical" evidence="1">
    <location>
        <begin position="6"/>
        <end position="23"/>
    </location>
</feature>
<proteinExistence type="predicted"/>
<reference evidence="3" key="1">
    <citation type="journal article" date="2019" name="Int. J. Syst. Evol. Microbiol.">
        <title>The Global Catalogue of Microorganisms (GCM) 10K type strain sequencing project: providing services to taxonomists for standard genome sequencing and annotation.</title>
        <authorList>
            <consortium name="The Broad Institute Genomics Platform"/>
            <consortium name="The Broad Institute Genome Sequencing Center for Infectious Disease"/>
            <person name="Wu L."/>
            <person name="Ma J."/>
        </authorList>
    </citation>
    <scope>NUCLEOTIDE SEQUENCE [LARGE SCALE GENOMIC DNA]</scope>
    <source>
        <strain evidence="3">CGMCC 1.12151</strain>
    </source>
</reference>
<dbReference type="RefSeq" id="WP_377277662.1">
    <property type="nucleotide sequence ID" value="NZ_JBHSGL010000005.1"/>
</dbReference>
<name>A0ABV9MBC5_9BACL</name>
<evidence type="ECO:0000256" key="1">
    <source>
        <dbReference type="SAM" id="Phobius"/>
    </source>
</evidence>
<protein>
    <recommendedName>
        <fullName evidence="4">TerB family tellurite resistance protein</fullName>
    </recommendedName>
</protein>